<dbReference type="EMBL" id="JACBZM010000001">
    <property type="protein sequence ID" value="NYI46343.1"/>
    <property type="molecule type" value="Genomic_DNA"/>
</dbReference>
<organism evidence="1 2">
    <name type="scientific">Nocardioides aromaticivorans</name>
    <dbReference type="NCBI Taxonomy" id="200618"/>
    <lineage>
        <taxon>Bacteria</taxon>
        <taxon>Bacillati</taxon>
        <taxon>Actinomycetota</taxon>
        <taxon>Actinomycetes</taxon>
        <taxon>Propionibacteriales</taxon>
        <taxon>Nocardioidaceae</taxon>
        <taxon>Nocardioides</taxon>
    </lineage>
</organism>
<dbReference type="RefSeq" id="WP_179650193.1">
    <property type="nucleotide sequence ID" value="NZ_JACBZM010000001.1"/>
</dbReference>
<comment type="caution">
    <text evidence="1">The sequence shown here is derived from an EMBL/GenBank/DDBJ whole genome shotgun (WGS) entry which is preliminary data.</text>
</comment>
<reference evidence="1 2" key="1">
    <citation type="submission" date="2020-07" db="EMBL/GenBank/DDBJ databases">
        <title>Sequencing the genomes of 1000 actinobacteria strains.</title>
        <authorList>
            <person name="Klenk H.-P."/>
        </authorList>
    </citation>
    <scope>NUCLEOTIDE SEQUENCE [LARGE SCALE GENOMIC DNA]</scope>
    <source>
        <strain evidence="1 2">DSM 15131</strain>
    </source>
</reference>
<evidence type="ECO:0000313" key="2">
    <source>
        <dbReference type="Proteomes" id="UP000562045"/>
    </source>
</evidence>
<evidence type="ECO:0000313" key="1">
    <source>
        <dbReference type="EMBL" id="NYI46343.1"/>
    </source>
</evidence>
<sequence length="182" mass="20108">MTWKAYHNRGETLRAVINTSSVRRDGVLPMDVAGVAETFRDELDLLAALTLKWHTRLSGNIEQMLAHQPVDLDEAVTVAWSNTAHELAGVRMIIDNYRTNPLDDAMARAMATAADKEHYLLAVMAGRSSLLSEEAALRIGADLEERARLLHRGIPVITPDAAYEEPEVRGSLLERLRAVLAA</sequence>
<accession>A0A7Y9ZL41</accession>
<dbReference type="Proteomes" id="UP000562045">
    <property type="component" value="Unassembled WGS sequence"/>
</dbReference>
<proteinExistence type="predicted"/>
<gene>
    <name evidence="1" type="ORF">BJ993_003423</name>
</gene>
<protein>
    <submittedName>
        <fullName evidence="1">Uncharacterized protein</fullName>
    </submittedName>
</protein>
<dbReference type="AlphaFoldDB" id="A0A7Y9ZL41"/>
<name>A0A7Y9ZL41_9ACTN</name>